<evidence type="ECO:0000313" key="2">
    <source>
        <dbReference type="EMBL" id="ETR65505.1"/>
    </source>
</evidence>
<evidence type="ECO:0000313" key="3">
    <source>
        <dbReference type="Proteomes" id="UP000189670"/>
    </source>
</evidence>
<name>A0A1V1NSF9_9BACT</name>
<dbReference type="Proteomes" id="UP000189670">
    <property type="component" value="Unassembled WGS sequence"/>
</dbReference>
<dbReference type="AlphaFoldDB" id="A0A1V1NSF9"/>
<protein>
    <recommendedName>
        <fullName evidence="1">Right handed beta helix domain-containing protein</fullName>
    </recommendedName>
</protein>
<feature type="domain" description="Right handed beta helix" evidence="1">
    <location>
        <begin position="24"/>
        <end position="189"/>
    </location>
</feature>
<dbReference type="EMBL" id="ATBP01002756">
    <property type="protein sequence ID" value="ETR65505.1"/>
    <property type="molecule type" value="Genomic_DNA"/>
</dbReference>
<accession>A0A1V1NSF9</accession>
<comment type="caution">
    <text evidence="2">The sequence shown here is derived from an EMBL/GenBank/DDBJ whole genome shotgun (WGS) entry which is preliminary data.</text>
</comment>
<reference evidence="3" key="1">
    <citation type="submission" date="2012-11" db="EMBL/GenBank/DDBJ databases">
        <authorList>
            <person name="Lucero-Rivera Y.E."/>
            <person name="Tovar-Ramirez D."/>
        </authorList>
    </citation>
    <scope>NUCLEOTIDE SEQUENCE [LARGE SCALE GENOMIC DNA]</scope>
    <source>
        <strain evidence="3">Araruama</strain>
    </source>
</reference>
<evidence type="ECO:0000259" key="1">
    <source>
        <dbReference type="Pfam" id="PF13229"/>
    </source>
</evidence>
<proteinExistence type="predicted"/>
<dbReference type="Gene3D" id="2.160.20.10">
    <property type="entry name" value="Single-stranded right-handed beta-helix, Pectin lyase-like"/>
    <property type="match status" value="1"/>
</dbReference>
<dbReference type="InterPro" id="IPR011050">
    <property type="entry name" value="Pectin_lyase_fold/virulence"/>
</dbReference>
<dbReference type="Pfam" id="PF13229">
    <property type="entry name" value="Beta_helix"/>
    <property type="match status" value="1"/>
</dbReference>
<dbReference type="InterPro" id="IPR039448">
    <property type="entry name" value="Beta_helix"/>
</dbReference>
<dbReference type="InterPro" id="IPR012334">
    <property type="entry name" value="Pectin_lyas_fold"/>
</dbReference>
<organism evidence="2 3">
    <name type="scientific">Candidatus Magnetoglobus multicellularis str. Araruama</name>
    <dbReference type="NCBI Taxonomy" id="890399"/>
    <lineage>
        <taxon>Bacteria</taxon>
        <taxon>Pseudomonadati</taxon>
        <taxon>Thermodesulfobacteriota</taxon>
        <taxon>Desulfobacteria</taxon>
        <taxon>Desulfobacterales</taxon>
        <taxon>Desulfobacteraceae</taxon>
        <taxon>Candidatus Magnetoglobus</taxon>
    </lineage>
</organism>
<gene>
    <name evidence="2" type="ORF">OMM_06025</name>
</gene>
<sequence>MNAGNVILDGEERDRVLSINSGENKVNVSLDRLTIQNGRNVTAGLLIETKGEVLISYSCLINNNASMSSNGIAGCSIYTPSKTMILHTTIQSNTGHSSILKIKSNETTLDRNKISNNVSGVVVYIYGKEVTVKDNDFSYNQGRQHSFYAQSNTSDSLAFITNNSFFQNSSNIHIAFQNSNDNVIFTNNLVLSEPLKVEISNIP</sequence>
<dbReference type="SUPFAM" id="SSF51126">
    <property type="entry name" value="Pectin lyase-like"/>
    <property type="match status" value="1"/>
</dbReference>